<dbReference type="CDD" id="cd07041">
    <property type="entry name" value="STAS_RsbR_RsbS_like"/>
    <property type="match status" value="1"/>
</dbReference>
<keyword evidence="3" id="KW-1185">Reference proteome</keyword>
<reference evidence="2 3" key="1">
    <citation type="submission" date="2023-03" db="EMBL/GenBank/DDBJ databases">
        <title>Bacillus Genome Sequencing.</title>
        <authorList>
            <person name="Dunlap C."/>
        </authorList>
    </citation>
    <scope>NUCLEOTIDE SEQUENCE [LARGE SCALE GENOMIC DNA]</scope>
    <source>
        <strain evidence="2 3">B-4107</strain>
    </source>
</reference>
<dbReference type="SMART" id="SM00065">
    <property type="entry name" value="GAF"/>
    <property type="match status" value="1"/>
</dbReference>
<dbReference type="Gene3D" id="3.30.750.24">
    <property type="entry name" value="STAS domain"/>
    <property type="match status" value="1"/>
</dbReference>
<dbReference type="EMBL" id="JAROAS010000009">
    <property type="protein sequence ID" value="MED4127784.1"/>
    <property type="molecule type" value="Genomic_DNA"/>
</dbReference>
<dbReference type="Pfam" id="PF13185">
    <property type="entry name" value="GAF_2"/>
    <property type="match status" value="1"/>
</dbReference>
<dbReference type="InterPro" id="IPR051932">
    <property type="entry name" value="Bact_StressResp_Reg"/>
</dbReference>
<feature type="domain" description="GAF" evidence="1">
    <location>
        <begin position="12"/>
        <end position="160"/>
    </location>
</feature>
<evidence type="ECO:0000313" key="3">
    <source>
        <dbReference type="Proteomes" id="UP001341820"/>
    </source>
</evidence>
<protein>
    <submittedName>
        <fullName evidence="2">GAF domain-containing protein</fullName>
    </submittedName>
</protein>
<accession>A0ABU6NHW9</accession>
<evidence type="ECO:0000313" key="2">
    <source>
        <dbReference type="EMBL" id="MED4127784.1"/>
    </source>
</evidence>
<evidence type="ECO:0000259" key="1">
    <source>
        <dbReference type="SMART" id="SM00065"/>
    </source>
</evidence>
<dbReference type="InterPro" id="IPR036513">
    <property type="entry name" value="STAS_dom_sf"/>
</dbReference>
<dbReference type="RefSeq" id="WP_328236793.1">
    <property type="nucleotide sequence ID" value="NZ_JAROAS010000009.1"/>
</dbReference>
<sequence>MDETKYHSNYDSVIEVSNKLFKLVSNKLGVNTAYIARKEDEQIKIVNAFNEKETILSKDVEIDYYESSCKQVFESDQEYTTVENLMTNPKTQDQVASREWHVRGFMGVKLKSMNGDIFGTLCVMDHAEKHFSEEDVEFLKTIAEVLSYIIELDETFADIELLSVPIIPIRSGLAILALQGNINKSRGKKILEDTLNYALDHRINHFIIDLSPQIKYSDTNFAVLLHSLISALRLMGVKVMLSGVPVQLAHENTIRDQLVKLDVAYVKTIEAALMKIGYVLKDVSADKE</sequence>
<dbReference type="PANTHER" id="PTHR33745:SF8">
    <property type="entry name" value="BLUE-LIGHT PHOTORECEPTOR"/>
    <property type="match status" value="1"/>
</dbReference>
<organism evidence="2 3">
    <name type="scientific">Shouchella miscanthi</name>
    <dbReference type="NCBI Taxonomy" id="2598861"/>
    <lineage>
        <taxon>Bacteria</taxon>
        <taxon>Bacillati</taxon>
        <taxon>Bacillota</taxon>
        <taxon>Bacilli</taxon>
        <taxon>Bacillales</taxon>
        <taxon>Bacillaceae</taxon>
        <taxon>Shouchella</taxon>
    </lineage>
</organism>
<dbReference type="SUPFAM" id="SSF55781">
    <property type="entry name" value="GAF domain-like"/>
    <property type="match status" value="1"/>
</dbReference>
<dbReference type="InterPro" id="IPR003018">
    <property type="entry name" value="GAF"/>
</dbReference>
<dbReference type="Proteomes" id="UP001341820">
    <property type="component" value="Unassembled WGS sequence"/>
</dbReference>
<dbReference type="InterPro" id="IPR002645">
    <property type="entry name" value="STAS_dom"/>
</dbReference>
<name>A0ABU6NHW9_9BACI</name>
<dbReference type="InterPro" id="IPR029016">
    <property type="entry name" value="GAF-like_dom_sf"/>
</dbReference>
<dbReference type="Pfam" id="PF01740">
    <property type="entry name" value="STAS"/>
    <property type="match status" value="1"/>
</dbReference>
<dbReference type="Gene3D" id="3.30.450.40">
    <property type="match status" value="1"/>
</dbReference>
<comment type="caution">
    <text evidence="2">The sequence shown here is derived from an EMBL/GenBank/DDBJ whole genome shotgun (WGS) entry which is preliminary data.</text>
</comment>
<proteinExistence type="predicted"/>
<gene>
    <name evidence="2" type="ORF">P5F74_06525</name>
</gene>
<dbReference type="SUPFAM" id="SSF52091">
    <property type="entry name" value="SpoIIaa-like"/>
    <property type="match status" value="1"/>
</dbReference>
<dbReference type="PANTHER" id="PTHR33745">
    <property type="entry name" value="RSBT ANTAGONIST PROTEIN RSBS-RELATED"/>
    <property type="match status" value="1"/>
</dbReference>